<protein>
    <submittedName>
        <fullName evidence="1">Uncharacterized protein</fullName>
    </submittedName>
</protein>
<sequence length="33" mass="4044">MRKEDSLRQDIYVLYETNIAPAFYFYMPVKVIE</sequence>
<organism evidence="1">
    <name type="scientific">uncultured Rubrobacteraceae bacterium</name>
    <dbReference type="NCBI Taxonomy" id="349277"/>
    <lineage>
        <taxon>Bacteria</taxon>
        <taxon>Bacillati</taxon>
        <taxon>Actinomycetota</taxon>
        <taxon>Rubrobacteria</taxon>
        <taxon>Rubrobacterales</taxon>
        <taxon>Rubrobacteraceae</taxon>
        <taxon>environmental samples</taxon>
    </lineage>
</organism>
<accession>A0A6J4Q5A0</accession>
<evidence type="ECO:0000313" key="1">
    <source>
        <dbReference type="EMBL" id="CAA9432501.1"/>
    </source>
</evidence>
<dbReference type="AlphaFoldDB" id="A0A6J4Q5A0"/>
<name>A0A6J4Q5A0_9ACTN</name>
<proteinExistence type="predicted"/>
<gene>
    <name evidence="1" type="ORF">AVDCRST_MAG37-732</name>
</gene>
<dbReference type="EMBL" id="CADCVD010000028">
    <property type="protein sequence ID" value="CAA9432501.1"/>
    <property type="molecule type" value="Genomic_DNA"/>
</dbReference>
<reference evidence="1" key="1">
    <citation type="submission" date="2020-02" db="EMBL/GenBank/DDBJ databases">
        <authorList>
            <person name="Meier V. D."/>
        </authorList>
    </citation>
    <scope>NUCLEOTIDE SEQUENCE</scope>
    <source>
        <strain evidence="1">AVDCRST_MAG37</strain>
    </source>
</reference>